<evidence type="ECO:0000313" key="2">
    <source>
        <dbReference type="EMBL" id="QIE90347.1"/>
    </source>
</evidence>
<reference evidence="1 4" key="2">
    <citation type="submission" date="2020-11" db="EMBL/GenBank/DDBJ databases">
        <title>Enhanced detection system for hospital associated transmission using whole genome sequencing surveillance.</title>
        <authorList>
            <person name="Harrison L.H."/>
            <person name="Van Tyne D."/>
            <person name="Marsh J.W."/>
            <person name="Griffith M.P."/>
            <person name="Snyder D.J."/>
            <person name="Cooper V.S."/>
            <person name="Mustapha M."/>
        </authorList>
    </citation>
    <scope>NUCLEOTIDE SEQUENCE [LARGE SCALE GENOMIC DNA]</scope>
    <source>
        <strain evidence="1 4">PSA00705</strain>
    </source>
</reference>
<name>A0A6G6J534_PSENT</name>
<protein>
    <recommendedName>
        <fullName evidence="5">Rhamnan synthesis protein F</fullName>
    </recommendedName>
</protein>
<dbReference type="EMBL" id="JADTFC010000091">
    <property type="protein sequence ID" value="MBG6290916.1"/>
    <property type="molecule type" value="Genomic_DNA"/>
</dbReference>
<dbReference type="Pfam" id="PF05045">
    <property type="entry name" value="RgpF"/>
    <property type="match status" value="2"/>
</dbReference>
<sequence length="565" mass="63141">MVRSAAVVAHFDVNNLLEENFRQVIDCLAQAFDSVILVSTSELPASQLATLGPKVRAFLRPNFGYDFYSYRVGVLHALQHETLEQLVLVNSSFVVSDSVRFSQTLQSLLARSQDHDVVGITESQQFSWHLQSYLLLLGPRLFRSSEFGAFLDGVRPLNSKFEVILAYELGLSKLIAEMSLKVCTLFRPNWRARLLAYGNWLRILLKNATPGELARLQPLRHLKEVNWTHFGATPIARDFGVIKVELLRSNPHGLKIQHLLNNCPAESRASIQDLLQHSAKHYGKDDSGLSTLHTAPPAVPSIRTLSYGHPHAGGVRVAVLLHLYYVDLLDEICGYLRNIIEPFDLYVTTPFEGDIKKILEHTSQLAHSVTICATENRGRDIGPFLALYRSGRLDGYKAVLKLHSKKSKYSDLGNTWRNLLYSSLVGDSLKVRRILNLFETVAVGVVGPHTYYLSHDNFWGANRHGMERLLREMGVLGVDEPARLGFFAGSMFWFSPAAFAPLKVLSDKELVFEAEAGKQDGTMAHALERIFCELARKQGYITTSCELAGGEINDTETGGNRVPVL</sequence>
<dbReference type="InterPro" id="IPR007739">
    <property type="entry name" value="RgpF"/>
</dbReference>
<organism evidence="2 3">
    <name type="scientific">Pseudomonas nitroreducens</name>
    <dbReference type="NCBI Taxonomy" id="46680"/>
    <lineage>
        <taxon>Bacteria</taxon>
        <taxon>Pseudomonadati</taxon>
        <taxon>Pseudomonadota</taxon>
        <taxon>Gammaproteobacteria</taxon>
        <taxon>Pseudomonadales</taxon>
        <taxon>Pseudomonadaceae</taxon>
        <taxon>Pseudomonas</taxon>
    </lineage>
</organism>
<dbReference type="Proteomes" id="UP000501063">
    <property type="component" value="Chromosome"/>
</dbReference>
<evidence type="ECO:0000313" key="1">
    <source>
        <dbReference type="EMBL" id="MBG6290916.1"/>
    </source>
</evidence>
<dbReference type="Proteomes" id="UP000608450">
    <property type="component" value="Unassembled WGS sequence"/>
</dbReference>
<keyword evidence="4" id="KW-1185">Reference proteome</keyword>
<evidence type="ECO:0000313" key="4">
    <source>
        <dbReference type="Proteomes" id="UP000608450"/>
    </source>
</evidence>
<proteinExistence type="predicted"/>
<reference evidence="2 3" key="1">
    <citation type="submission" date="2020-02" db="EMBL/GenBank/DDBJ databases">
        <title>Integrative conjugative elements (ICEs) and plasmids drive adaptation of Pseudomonas nitroreducens strain HBP1 to wastewater environment.</title>
        <authorList>
            <person name="Sentchilo V."/>
            <person name="Carraro N."/>
            <person name="Bertelli C."/>
            <person name="van der Meer J.R."/>
        </authorList>
    </citation>
    <scope>NUCLEOTIDE SEQUENCE [LARGE SCALE GENOMIC DNA]</scope>
    <source>
        <strain evidence="2 3">HBP1</strain>
    </source>
</reference>
<accession>A0A6G6J534</accession>
<dbReference type="KEGG" id="pnt:G5B91_30500"/>
<dbReference type="RefSeq" id="WP_024762219.1">
    <property type="nucleotide sequence ID" value="NZ_CP049140.1"/>
</dbReference>
<evidence type="ECO:0000313" key="3">
    <source>
        <dbReference type="Proteomes" id="UP000501063"/>
    </source>
</evidence>
<evidence type="ECO:0008006" key="5">
    <source>
        <dbReference type="Google" id="ProtNLM"/>
    </source>
</evidence>
<dbReference type="EMBL" id="CP049140">
    <property type="protein sequence ID" value="QIE90347.1"/>
    <property type="molecule type" value="Genomic_DNA"/>
</dbReference>
<dbReference type="AlphaFoldDB" id="A0A6G6J534"/>
<gene>
    <name evidence="2" type="ORF">G5B91_30500</name>
    <name evidence="1" type="ORF">I5I61_25955</name>
</gene>